<feature type="transmembrane region" description="Helical" evidence="14">
    <location>
        <begin position="341"/>
        <end position="359"/>
    </location>
</feature>
<dbReference type="Pfam" id="PF07732">
    <property type="entry name" value="Cu-oxidase_3"/>
    <property type="match status" value="1"/>
</dbReference>
<feature type="region of interest" description="Disordered" evidence="13">
    <location>
        <begin position="539"/>
        <end position="576"/>
    </location>
</feature>
<gene>
    <name evidence="17" type="ORF">A4H34_06690</name>
</gene>
<dbReference type="Gene3D" id="2.60.40.420">
    <property type="entry name" value="Cupredoxins - blue copper proteins"/>
    <property type="match status" value="3"/>
</dbReference>
<name>A0A179B5T4_9ACTO</name>
<dbReference type="PRINTS" id="PR00695">
    <property type="entry name" value="CUNO2RDTASE"/>
</dbReference>
<feature type="transmembrane region" description="Helical" evidence="14">
    <location>
        <begin position="298"/>
        <end position="321"/>
    </location>
</feature>
<evidence type="ECO:0000313" key="18">
    <source>
        <dbReference type="Proteomes" id="UP000078368"/>
    </source>
</evidence>
<evidence type="ECO:0000256" key="7">
    <source>
        <dbReference type="ARBA" id="ARBA00022723"/>
    </source>
</evidence>
<evidence type="ECO:0000256" key="5">
    <source>
        <dbReference type="ARBA" id="ARBA00011882"/>
    </source>
</evidence>
<keyword evidence="10 12" id="KW-0186">Copper</keyword>
<feature type="binding site" description="type 1 copper site" evidence="12">
    <location>
        <position position="875"/>
    </location>
    <ligand>
        <name>Cu cation</name>
        <dbReference type="ChEBI" id="CHEBI:23378"/>
        <label>1</label>
    </ligand>
</feature>
<feature type="transmembrane region" description="Helical" evidence="14">
    <location>
        <begin position="120"/>
        <end position="141"/>
    </location>
</feature>
<evidence type="ECO:0000256" key="4">
    <source>
        <dbReference type="ARBA" id="ARBA00011233"/>
    </source>
</evidence>
<evidence type="ECO:0000256" key="3">
    <source>
        <dbReference type="ARBA" id="ARBA00010609"/>
    </source>
</evidence>
<evidence type="ECO:0000256" key="6">
    <source>
        <dbReference type="ARBA" id="ARBA00017290"/>
    </source>
</evidence>
<keyword evidence="9" id="KW-0560">Oxidoreductase</keyword>
<organism evidence="17 18">
    <name type="scientific">Peptidiphaga gingivicola</name>
    <dbReference type="NCBI Taxonomy" id="2741497"/>
    <lineage>
        <taxon>Bacteria</taxon>
        <taxon>Bacillati</taxon>
        <taxon>Actinomycetota</taxon>
        <taxon>Actinomycetes</taxon>
        <taxon>Actinomycetales</taxon>
        <taxon>Actinomycetaceae</taxon>
        <taxon>Peptidiphaga</taxon>
    </lineage>
</organism>
<keyword evidence="14" id="KW-0812">Transmembrane</keyword>
<dbReference type="InterPro" id="IPR008972">
    <property type="entry name" value="Cupredoxin"/>
</dbReference>
<evidence type="ECO:0000313" key="17">
    <source>
        <dbReference type="EMBL" id="OAP86790.1"/>
    </source>
</evidence>
<comment type="catalytic activity">
    <reaction evidence="11">
        <text>nitric oxide + Fe(III)-[cytochrome c] + H2O = Fe(II)-[cytochrome c] + nitrite + 2 H(+)</text>
        <dbReference type="Rhea" id="RHEA:15233"/>
        <dbReference type="Rhea" id="RHEA-COMP:10350"/>
        <dbReference type="Rhea" id="RHEA-COMP:14399"/>
        <dbReference type="ChEBI" id="CHEBI:15377"/>
        <dbReference type="ChEBI" id="CHEBI:15378"/>
        <dbReference type="ChEBI" id="CHEBI:16301"/>
        <dbReference type="ChEBI" id="CHEBI:16480"/>
        <dbReference type="ChEBI" id="CHEBI:29033"/>
        <dbReference type="ChEBI" id="CHEBI:29034"/>
        <dbReference type="EC" id="1.7.2.1"/>
    </reaction>
</comment>
<dbReference type="EC" id="1.7.2.1" evidence="5"/>
<evidence type="ECO:0000256" key="1">
    <source>
        <dbReference type="ARBA" id="ARBA00001960"/>
    </source>
</evidence>
<feature type="compositionally biased region" description="Basic and acidic residues" evidence="13">
    <location>
        <begin position="556"/>
        <end position="565"/>
    </location>
</feature>
<keyword evidence="18" id="KW-1185">Reference proteome</keyword>
<dbReference type="InterPro" id="IPR011707">
    <property type="entry name" value="Cu-oxidase-like_N"/>
</dbReference>
<feature type="binding site" description="type 1 copper site" evidence="12">
    <location>
        <position position="701"/>
    </location>
    <ligand>
        <name>Cu cation</name>
        <dbReference type="ChEBI" id="CHEBI:23378"/>
        <label>1</label>
    </ligand>
</feature>
<feature type="binding site" description="type 1 copper site" evidence="12">
    <location>
        <position position="702"/>
    </location>
    <ligand>
        <name>Cu cation</name>
        <dbReference type="ChEBI" id="CHEBI:23378"/>
        <label>1</label>
    </ligand>
</feature>
<evidence type="ECO:0000256" key="9">
    <source>
        <dbReference type="ARBA" id="ARBA00023002"/>
    </source>
</evidence>
<comment type="caution">
    <text evidence="17">The sequence shown here is derived from an EMBL/GenBank/DDBJ whole genome shotgun (WGS) entry which is preliminary data.</text>
</comment>
<dbReference type="Pfam" id="PF13473">
    <property type="entry name" value="Cupredoxin_1"/>
    <property type="match status" value="1"/>
</dbReference>
<sequence length="892" mass="91889">MLLLTLCFNAVLPNPTWYAIHVAGLGLIGSAILVWTWHFADALTRSQQSQKAQTARLALLAAGVIQLGGALAITGGAAAFLAIAGGATVIATISWHIAALRKAMSGSFLGRAAVTLRFHATAAAFLVLGALIGVFMAVDVASRDIAMNWWSALYSRHDALALAHSLCQTLGFVGLTILGTLVTFGPTIARARMTPNAVALSTRALPCLAGAVVAGVVFSLLDMPRIAGLAVLAWVAAAVLGVLVPVAKSWKGSMPSVGDGWFVGAGITWIMVAALAWAVQLLASPDAAHARTGTGIQFALLIGAGAVQTVVGSLAFLLPVVLGGGPARLRRTLERVEPSAAARWFLVNGGVAVALATPSARTRTAALAIACVSAAASVALVAFHSLRQRSLDVEETPPPPEGGPRKLPRTRMALGASVASIALVVAVAAGAGTGSATDPAVDADAPVTKVEVSVRGLAYSPSSIDVPAGNRLVVTLKNTGDQRHDLVFANGAGTGAIEAGKSGTVDVGVVEADTEGWCTIVGHRQAGMVIKVNAVGASGAHASGRGKAGSTPAGSDRSHSGRDGASHGSGHAGTGEAILPTTAELSAKPGKGFDPSDPVLRPAGSERVHNVTFEAREVEKEVAPGRRQKVWTFNGASPGPTLRGKVGDTFNVTLVNKGTMGHSLDFHAGDVSPDSRMKTIAPGKSLVYTFTAKRAGIWLYHCSTAPLSVHIASGMHGAVVIDPEDVDPVDREFVFIQSEQYWARSKADAANADAIARVTPSSVSFNGYPFQYVHRPIKVRKGERVRIWAVSAGPNLDLHFHVVGTQFDTVWYEGSYSIRRGCDGSGLTRASCDPFAPGKGSVGSAGSQGLDVSVAQGGFVEFVAPEAGTYTALNHAMTYAERGATAKIVVAD</sequence>
<keyword evidence="7 12" id="KW-0479">Metal-binding</keyword>
<evidence type="ECO:0000256" key="12">
    <source>
        <dbReference type="PIRSR" id="PIRSR601287-1"/>
    </source>
</evidence>
<accession>A0A179B5T4</accession>
<feature type="domain" description="Plastocyanin-like" evidence="15">
    <location>
        <begin position="621"/>
        <end position="724"/>
    </location>
</feature>
<keyword evidence="14" id="KW-1133">Transmembrane helix</keyword>
<comment type="cofactor">
    <cofactor evidence="1 12">
        <name>Cu(+)</name>
        <dbReference type="ChEBI" id="CHEBI:49552"/>
    </cofactor>
</comment>
<evidence type="ECO:0000256" key="10">
    <source>
        <dbReference type="ARBA" id="ARBA00023008"/>
    </source>
</evidence>
<feature type="transmembrane region" description="Helical" evidence="14">
    <location>
        <begin position="365"/>
        <end position="383"/>
    </location>
</feature>
<protein>
    <recommendedName>
        <fullName evidence="6">Copper-containing nitrite reductase</fullName>
        <ecNumber evidence="5">1.7.2.1</ecNumber>
    </recommendedName>
</protein>
<evidence type="ECO:0000256" key="2">
    <source>
        <dbReference type="ARBA" id="ARBA00001973"/>
    </source>
</evidence>
<feature type="compositionally biased region" description="Low complexity" evidence="13">
    <location>
        <begin position="566"/>
        <end position="576"/>
    </location>
</feature>
<evidence type="ECO:0000256" key="8">
    <source>
        <dbReference type="ARBA" id="ARBA00022737"/>
    </source>
</evidence>
<dbReference type="InterPro" id="IPR028096">
    <property type="entry name" value="EfeO_Cupredoxin"/>
</dbReference>
<comment type="cofactor">
    <cofactor evidence="2 12">
        <name>Cu(2+)</name>
        <dbReference type="ChEBI" id="CHEBI:29036"/>
    </cofactor>
</comment>
<evidence type="ECO:0000256" key="14">
    <source>
        <dbReference type="SAM" id="Phobius"/>
    </source>
</evidence>
<feature type="transmembrane region" description="Helical" evidence="14">
    <location>
        <begin position="79"/>
        <end position="99"/>
    </location>
</feature>
<feature type="transmembrane region" description="Helical" evidence="14">
    <location>
        <begin position="197"/>
        <end position="220"/>
    </location>
</feature>
<evidence type="ECO:0000259" key="15">
    <source>
        <dbReference type="Pfam" id="PF07732"/>
    </source>
</evidence>
<dbReference type="Proteomes" id="UP000078368">
    <property type="component" value="Unassembled WGS sequence"/>
</dbReference>
<dbReference type="CDD" id="cd11020">
    <property type="entry name" value="CuRO_1_CuNIR"/>
    <property type="match status" value="1"/>
</dbReference>
<evidence type="ECO:0000259" key="16">
    <source>
        <dbReference type="Pfam" id="PF13473"/>
    </source>
</evidence>
<comment type="similarity">
    <text evidence="3">Belongs to the multicopper oxidase family.</text>
</comment>
<proteinExistence type="inferred from homology"/>
<dbReference type="PANTHER" id="PTHR11709">
    <property type="entry name" value="MULTI-COPPER OXIDASE"/>
    <property type="match status" value="1"/>
</dbReference>
<dbReference type="STRING" id="1823756.A4H34_06690"/>
<keyword evidence="8" id="KW-0677">Repeat</keyword>
<dbReference type="EMBL" id="LVZK01000001">
    <property type="protein sequence ID" value="OAP86790.1"/>
    <property type="molecule type" value="Genomic_DNA"/>
</dbReference>
<feature type="transmembrane region" description="Helical" evidence="14">
    <location>
        <begin position="259"/>
        <end position="278"/>
    </location>
</feature>
<dbReference type="SUPFAM" id="SSF49503">
    <property type="entry name" value="Cupredoxins"/>
    <property type="match status" value="3"/>
</dbReference>
<feature type="transmembrane region" description="Helical" evidence="14">
    <location>
        <begin position="55"/>
        <end position="73"/>
    </location>
</feature>
<dbReference type="CDD" id="cd00920">
    <property type="entry name" value="Cupredoxin"/>
    <property type="match status" value="1"/>
</dbReference>
<dbReference type="GO" id="GO:0050421">
    <property type="term" value="F:nitrite reductase (NO-forming) activity"/>
    <property type="evidence" value="ECO:0007669"/>
    <property type="project" value="UniProtKB-EC"/>
</dbReference>
<dbReference type="AlphaFoldDB" id="A0A179B5T4"/>
<feature type="transmembrane region" description="Helical" evidence="14">
    <location>
        <begin position="23"/>
        <end position="43"/>
    </location>
</feature>
<evidence type="ECO:0000256" key="13">
    <source>
        <dbReference type="SAM" id="MobiDB-lite"/>
    </source>
</evidence>
<feature type="binding site" description="type 1 copper site" evidence="12">
    <location>
        <position position="662"/>
    </location>
    <ligand>
        <name>Cu cation</name>
        <dbReference type="ChEBI" id="CHEBI:23378"/>
        <label>1</label>
    </ligand>
</feature>
<comment type="subunit">
    <text evidence="4">Homotrimer.</text>
</comment>
<evidence type="ECO:0000256" key="11">
    <source>
        <dbReference type="ARBA" id="ARBA00049340"/>
    </source>
</evidence>
<dbReference type="GO" id="GO:0005507">
    <property type="term" value="F:copper ion binding"/>
    <property type="evidence" value="ECO:0007669"/>
    <property type="project" value="InterPro"/>
</dbReference>
<feature type="binding site" description="type 1 copper site" evidence="12">
    <location>
        <position position="667"/>
    </location>
    <ligand>
        <name>Cu cation</name>
        <dbReference type="ChEBI" id="CHEBI:23378"/>
        <label>1</label>
    </ligand>
</feature>
<reference evidence="17 18" key="1">
    <citation type="submission" date="2016-04" db="EMBL/GenBank/DDBJ databases">
        <title>Peptidophaga gingivicola gen. nov., sp. nov., isolated from human subgingival plaque.</title>
        <authorList>
            <person name="Beall C.J."/>
            <person name="Mokrzan E.M."/>
            <person name="Griffen A.L."/>
            <person name="Leys E.J."/>
        </authorList>
    </citation>
    <scope>NUCLEOTIDE SEQUENCE [LARGE SCALE GENOMIC DNA]</scope>
    <source>
        <strain evidence="17 18">BA112</strain>
    </source>
</reference>
<dbReference type="InterPro" id="IPR001287">
    <property type="entry name" value="NO2-reductase_Cu"/>
</dbReference>
<dbReference type="InterPro" id="IPR045087">
    <property type="entry name" value="Cu-oxidase_fam"/>
</dbReference>
<feature type="transmembrane region" description="Helical" evidence="14">
    <location>
        <begin position="161"/>
        <end position="185"/>
    </location>
</feature>
<feature type="transmembrane region" description="Helical" evidence="14">
    <location>
        <begin position="226"/>
        <end position="247"/>
    </location>
</feature>
<feature type="domain" description="EfeO-type cupredoxin-like" evidence="16">
    <location>
        <begin position="437"/>
        <end position="508"/>
    </location>
</feature>
<feature type="transmembrane region" description="Helical" evidence="14">
    <location>
        <begin position="412"/>
        <end position="431"/>
    </location>
</feature>
<feature type="binding site" description="type 1 copper site" evidence="12">
    <location>
        <position position="710"/>
    </location>
    <ligand>
        <name>Cu cation</name>
        <dbReference type="ChEBI" id="CHEBI:23378"/>
        <label>1</label>
    </ligand>
</feature>
<feature type="binding site" description="type 1 copper site" evidence="12">
    <location>
        <position position="715"/>
    </location>
    <ligand>
        <name>Cu cation</name>
        <dbReference type="ChEBI" id="CHEBI:23378"/>
        <label>1</label>
    </ligand>
</feature>
<dbReference type="PANTHER" id="PTHR11709:SF394">
    <property type="entry name" value="FI03373P-RELATED"/>
    <property type="match status" value="1"/>
</dbReference>
<keyword evidence="14" id="KW-0472">Membrane</keyword>